<proteinExistence type="predicted"/>
<evidence type="ECO:0000313" key="1">
    <source>
        <dbReference type="EMBL" id="ELK26427.1"/>
    </source>
</evidence>
<evidence type="ECO:0000313" key="2">
    <source>
        <dbReference type="Proteomes" id="UP000010556"/>
    </source>
</evidence>
<sequence>MNGDRLAACDVAVTLGTGHRLTTNAGNETGPGDRLGTCTAFVFASARAPPSTAAGELPGVRPRVPPLVRVDRAAYSAISWTGGSLSSNFIPEAAFRVVAREEVQCQ</sequence>
<keyword evidence="2" id="KW-1185">Reference proteome</keyword>
<dbReference type="EMBL" id="KB111141">
    <property type="protein sequence ID" value="ELK26427.1"/>
    <property type="molecule type" value="Genomic_DNA"/>
</dbReference>
<accession>L5LJR4</accession>
<reference evidence="2" key="1">
    <citation type="journal article" date="2013" name="Science">
        <title>Comparative analysis of bat genomes provides insight into the evolution of flight and immunity.</title>
        <authorList>
            <person name="Zhang G."/>
            <person name="Cowled C."/>
            <person name="Shi Z."/>
            <person name="Huang Z."/>
            <person name="Bishop-Lilly K.A."/>
            <person name="Fang X."/>
            <person name="Wynne J.W."/>
            <person name="Xiong Z."/>
            <person name="Baker M.L."/>
            <person name="Zhao W."/>
            <person name="Tachedjian M."/>
            <person name="Zhu Y."/>
            <person name="Zhou P."/>
            <person name="Jiang X."/>
            <person name="Ng J."/>
            <person name="Yang L."/>
            <person name="Wu L."/>
            <person name="Xiao J."/>
            <person name="Feng Y."/>
            <person name="Chen Y."/>
            <person name="Sun X."/>
            <person name="Zhang Y."/>
            <person name="Marsh G.A."/>
            <person name="Crameri G."/>
            <person name="Broder C.C."/>
            <person name="Frey K.G."/>
            <person name="Wang L.F."/>
            <person name="Wang J."/>
        </authorList>
    </citation>
    <scope>NUCLEOTIDE SEQUENCE [LARGE SCALE GENOMIC DNA]</scope>
</reference>
<protein>
    <submittedName>
        <fullName evidence="1">Uncharacterized protein</fullName>
    </submittedName>
</protein>
<dbReference type="Proteomes" id="UP000010556">
    <property type="component" value="Unassembled WGS sequence"/>
</dbReference>
<dbReference type="AlphaFoldDB" id="L5LJR4"/>
<organism evidence="1 2">
    <name type="scientific">Myotis davidii</name>
    <name type="common">David's myotis</name>
    <dbReference type="NCBI Taxonomy" id="225400"/>
    <lineage>
        <taxon>Eukaryota</taxon>
        <taxon>Metazoa</taxon>
        <taxon>Chordata</taxon>
        <taxon>Craniata</taxon>
        <taxon>Vertebrata</taxon>
        <taxon>Euteleostomi</taxon>
        <taxon>Mammalia</taxon>
        <taxon>Eutheria</taxon>
        <taxon>Laurasiatheria</taxon>
        <taxon>Chiroptera</taxon>
        <taxon>Yangochiroptera</taxon>
        <taxon>Vespertilionidae</taxon>
        <taxon>Myotis</taxon>
    </lineage>
</organism>
<name>L5LJR4_MYODS</name>
<gene>
    <name evidence="1" type="ORF">MDA_GLEAN10012806</name>
</gene>